<evidence type="ECO:0000313" key="6">
    <source>
        <dbReference type="Proteomes" id="UP000002774"/>
    </source>
</evidence>
<dbReference type="PROSITE" id="PS50930">
    <property type="entry name" value="HTH_LYTTR"/>
    <property type="match status" value="1"/>
</dbReference>
<dbReference type="Pfam" id="PF00072">
    <property type="entry name" value="Response_reg"/>
    <property type="match status" value="1"/>
</dbReference>
<name>H1YBZ6_9SPHI</name>
<organism evidence="5 6">
    <name type="scientific">Mucilaginibacter paludis DSM 18603</name>
    <dbReference type="NCBI Taxonomy" id="714943"/>
    <lineage>
        <taxon>Bacteria</taxon>
        <taxon>Pseudomonadati</taxon>
        <taxon>Bacteroidota</taxon>
        <taxon>Sphingobacteriia</taxon>
        <taxon>Sphingobacteriales</taxon>
        <taxon>Sphingobacteriaceae</taxon>
        <taxon>Mucilaginibacter</taxon>
    </lineage>
</organism>
<dbReference type="Gene3D" id="3.40.50.2300">
    <property type="match status" value="1"/>
</dbReference>
<dbReference type="SMART" id="SM00850">
    <property type="entry name" value="LytTR"/>
    <property type="match status" value="1"/>
</dbReference>
<dbReference type="STRING" id="714943.Mucpa_2966"/>
<dbReference type="Pfam" id="PF04397">
    <property type="entry name" value="LytTR"/>
    <property type="match status" value="1"/>
</dbReference>
<dbReference type="SUPFAM" id="SSF52172">
    <property type="entry name" value="CheY-like"/>
    <property type="match status" value="1"/>
</dbReference>
<dbReference type="AlphaFoldDB" id="H1YBZ6"/>
<evidence type="ECO:0000259" key="4">
    <source>
        <dbReference type="PROSITE" id="PS50930"/>
    </source>
</evidence>
<protein>
    <submittedName>
        <fullName evidence="5">Two component transcriptional regulator, LytTR family</fullName>
    </submittedName>
</protein>
<reference evidence="5" key="1">
    <citation type="submission" date="2011-09" db="EMBL/GenBank/DDBJ databases">
        <title>The permanent draft genome of Mucilaginibacter paludis DSM 18603.</title>
        <authorList>
            <consortium name="US DOE Joint Genome Institute (JGI-PGF)"/>
            <person name="Lucas S."/>
            <person name="Han J."/>
            <person name="Lapidus A."/>
            <person name="Bruce D."/>
            <person name="Goodwin L."/>
            <person name="Pitluck S."/>
            <person name="Peters L."/>
            <person name="Kyrpides N."/>
            <person name="Mavromatis K."/>
            <person name="Ivanova N."/>
            <person name="Mikhailova N."/>
            <person name="Held B."/>
            <person name="Detter J.C."/>
            <person name="Tapia R."/>
            <person name="Han C."/>
            <person name="Land M."/>
            <person name="Hauser L."/>
            <person name="Markowitz V."/>
            <person name="Cheng J.-F."/>
            <person name="Hugenholtz P."/>
            <person name="Woyke T."/>
            <person name="Wu D."/>
            <person name="Tindall B."/>
            <person name="Brambilla E."/>
            <person name="Klenk H.-P."/>
            <person name="Eisen J.A."/>
        </authorList>
    </citation>
    <scope>NUCLEOTIDE SEQUENCE [LARGE SCALE GENOMIC DNA]</scope>
    <source>
        <strain evidence="5">DSM 18603</strain>
    </source>
</reference>
<dbReference type="GO" id="GO:0003677">
    <property type="term" value="F:DNA binding"/>
    <property type="evidence" value="ECO:0007669"/>
    <property type="project" value="InterPro"/>
</dbReference>
<dbReference type="SMART" id="SM00448">
    <property type="entry name" value="REC"/>
    <property type="match status" value="1"/>
</dbReference>
<feature type="modified residue" description="4-aspartylphosphate" evidence="2">
    <location>
        <position position="55"/>
    </location>
</feature>
<dbReference type="RefSeq" id="WP_008507364.1">
    <property type="nucleotide sequence ID" value="NZ_CM001403.1"/>
</dbReference>
<dbReference type="OrthoDB" id="1646880at2"/>
<dbReference type="Proteomes" id="UP000002774">
    <property type="component" value="Chromosome"/>
</dbReference>
<keyword evidence="6" id="KW-1185">Reference proteome</keyword>
<evidence type="ECO:0000256" key="1">
    <source>
        <dbReference type="ARBA" id="ARBA00022553"/>
    </source>
</evidence>
<accession>H1YBZ6</accession>
<dbReference type="HOGENOM" id="CLU_000445_14_1_10"/>
<proteinExistence type="predicted"/>
<dbReference type="eggNOG" id="COG3279">
    <property type="taxonomic scope" value="Bacteria"/>
</dbReference>
<dbReference type="Gene3D" id="2.40.50.1020">
    <property type="entry name" value="LytTr DNA-binding domain"/>
    <property type="match status" value="1"/>
</dbReference>
<evidence type="ECO:0000313" key="5">
    <source>
        <dbReference type="EMBL" id="EHQ27074.1"/>
    </source>
</evidence>
<dbReference type="PANTHER" id="PTHR44591">
    <property type="entry name" value="STRESS RESPONSE REGULATOR PROTEIN 1"/>
    <property type="match status" value="1"/>
</dbReference>
<feature type="domain" description="Response regulatory" evidence="3">
    <location>
        <begin position="5"/>
        <end position="121"/>
    </location>
</feature>
<dbReference type="PANTHER" id="PTHR44591:SF3">
    <property type="entry name" value="RESPONSE REGULATORY DOMAIN-CONTAINING PROTEIN"/>
    <property type="match status" value="1"/>
</dbReference>
<dbReference type="PROSITE" id="PS50110">
    <property type="entry name" value="RESPONSE_REGULATORY"/>
    <property type="match status" value="1"/>
</dbReference>
<evidence type="ECO:0000259" key="3">
    <source>
        <dbReference type="PROSITE" id="PS50110"/>
    </source>
</evidence>
<dbReference type="InterPro" id="IPR007492">
    <property type="entry name" value="LytTR_DNA-bd_dom"/>
</dbReference>
<evidence type="ECO:0000256" key="2">
    <source>
        <dbReference type="PROSITE-ProRule" id="PRU00169"/>
    </source>
</evidence>
<gene>
    <name evidence="5" type="ORF">Mucpa_2966</name>
</gene>
<dbReference type="InterPro" id="IPR050595">
    <property type="entry name" value="Bact_response_regulator"/>
</dbReference>
<feature type="domain" description="HTH LytTR-type" evidence="4">
    <location>
        <begin position="145"/>
        <end position="250"/>
    </location>
</feature>
<dbReference type="InterPro" id="IPR001789">
    <property type="entry name" value="Sig_transdc_resp-reg_receiver"/>
</dbReference>
<dbReference type="GO" id="GO:0000160">
    <property type="term" value="P:phosphorelay signal transduction system"/>
    <property type="evidence" value="ECO:0007669"/>
    <property type="project" value="InterPro"/>
</dbReference>
<sequence length="251" mass="28976">MENVRILIVEDELIIAESLKLMLEGMGYEVPAVFRSGKETLENFKPGFADIIIMDIHLAGQLNGIDTSIEIRKISTAPIIYITDNKDEYLRKKAIYETNTVQYITKPFTRLDISVALDLAIKAIKSHELLLMRANNSSYLINESIFVRDVQGFKKIMITDILYLKAEGSYCNLTYKNGNENNIASILFSENLSFLEEKLSFAKELVRIHRSFIINVNSVKKIHENRLWVDENEIPIGKTYKSEIRDRFRFI</sequence>
<keyword evidence="1 2" id="KW-0597">Phosphoprotein</keyword>
<dbReference type="InterPro" id="IPR011006">
    <property type="entry name" value="CheY-like_superfamily"/>
</dbReference>
<dbReference type="EMBL" id="CM001403">
    <property type="protein sequence ID" value="EHQ27074.1"/>
    <property type="molecule type" value="Genomic_DNA"/>
</dbReference>